<dbReference type="Proteomes" id="UP000193719">
    <property type="component" value="Unassembled WGS sequence"/>
</dbReference>
<proteinExistence type="predicted"/>
<evidence type="ECO:0000313" key="1">
    <source>
        <dbReference type="EMBL" id="ORX47843.1"/>
    </source>
</evidence>
<organism evidence="1 2">
    <name type="scientific">Piromyces finnis</name>
    <dbReference type="NCBI Taxonomy" id="1754191"/>
    <lineage>
        <taxon>Eukaryota</taxon>
        <taxon>Fungi</taxon>
        <taxon>Fungi incertae sedis</taxon>
        <taxon>Chytridiomycota</taxon>
        <taxon>Chytridiomycota incertae sedis</taxon>
        <taxon>Neocallimastigomycetes</taxon>
        <taxon>Neocallimastigales</taxon>
        <taxon>Neocallimastigaceae</taxon>
        <taxon>Piromyces</taxon>
    </lineage>
</organism>
<name>A0A1Y1V7H2_9FUNG</name>
<comment type="caution">
    <text evidence="1">The sequence shown here is derived from an EMBL/GenBank/DDBJ whole genome shotgun (WGS) entry which is preliminary data.</text>
</comment>
<accession>A0A1Y1V7H2</accession>
<dbReference type="EMBL" id="MCFH01000029">
    <property type="protein sequence ID" value="ORX47843.1"/>
    <property type="molecule type" value="Genomic_DNA"/>
</dbReference>
<reference evidence="1 2" key="2">
    <citation type="submission" date="2016-08" db="EMBL/GenBank/DDBJ databases">
        <title>Pervasive Adenine N6-methylation of Active Genes in Fungi.</title>
        <authorList>
            <consortium name="DOE Joint Genome Institute"/>
            <person name="Mondo S.J."/>
            <person name="Dannebaum R.O."/>
            <person name="Kuo R.C."/>
            <person name="Labutti K."/>
            <person name="Haridas S."/>
            <person name="Kuo A."/>
            <person name="Salamov A."/>
            <person name="Ahrendt S.R."/>
            <person name="Lipzen A."/>
            <person name="Sullivan W."/>
            <person name="Andreopoulos W.B."/>
            <person name="Clum A."/>
            <person name="Lindquist E."/>
            <person name="Daum C."/>
            <person name="Ramamoorthy G.K."/>
            <person name="Gryganskyi A."/>
            <person name="Culley D."/>
            <person name="Magnuson J.K."/>
            <person name="James T.Y."/>
            <person name="O'Malley M.A."/>
            <person name="Stajich J.E."/>
            <person name="Spatafora J.W."/>
            <person name="Visel A."/>
            <person name="Grigoriev I.V."/>
        </authorList>
    </citation>
    <scope>NUCLEOTIDE SEQUENCE [LARGE SCALE GENOMIC DNA]</scope>
    <source>
        <strain evidence="2">finn</strain>
    </source>
</reference>
<gene>
    <name evidence="1" type="ORF">BCR36DRAFT_584549</name>
</gene>
<protein>
    <submittedName>
        <fullName evidence="1">Uncharacterized protein</fullName>
    </submittedName>
</protein>
<dbReference type="AlphaFoldDB" id="A0A1Y1V7H2"/>
<evidence type="ECO:0000313" key="2">
    <source>
        <dbReference type="Proteomes" id="UP000193719"/>
    </source>
</evidence>
<feature type="non-terminal residue" evidence="1">
    <location>
        <position position="198"/>
    </location>
</feature>
<reference evidence="1 2" key="1">
    <citation type="submission" date="2016-08" db="EMBL/GenBank/DDBJ databases">
        <title>Genomes of anaerobic fungi encode conserved fungal cellulosomes for biomass hydrolysis.</title>
        <authorList>
            <consortium name="DOE Joint Genome Institute"/>
            <person name="Haitjema C.H."/>
            <person name="Gilmore S.P."/>
            <person name="Henske J.K."/>
            <person name="Solomon K.V."/>
            <person name="De Groot R."/>
            <person name="Kuo A."/>
            <person name="Mondo S.J."/>
            <person name="Salamov A.A."/>
            <person name="Labutti K."/>
            <person name="Zhao Z."/>
            <person name="Chiniquy J."/>
            <person name="Barry K."/>
            <person name="Brewer H.M."/>
            <person name="Purvine S.O."/>
            <person name="Wright A.T."/>
            <person name="Boxma B."/>
            <person name="Van Alen T."/>
            <person name="Hackstein J.H."/>
            <person name="Baker S.E."/>
            <person name="Grigoriev I.V."/>
            <person name="O'Malley M.A."/>
        </authorList>
    </citation>
    <scope>NUCLEOTIDE SEQUENCE [LARGE SCALE GENOMIC DNA]</scope>
    <source>
        <strain evidence="2">finn</strain>
    </source>
</reference>
<sequence length="198" mass="23028">MNKSLFNENIPIINTISDSESETNSLLSSGLCMSHTSSNSLFQSNLQKSRNTRSNNKNFFYNNKNESHYNMIIPSSNIDKNEKIRYKDNKNNYLKLNEEKIYNSISQFNKNKLYDNNNNNNNKNNIINEPSEIVSLSSSHSINRNSQYTCDNNNNNSYYSYTTSNSYIISETDYITESNYSESTPKFNRTTNEEKKEN</sequence>
<keyword evidence="2" id="KW-1185">Reference proteome</keyword>